<dbReference type="EMBL" id="AP018553">
    <property type="protein sequence ID" value="BBD72740.1"/>
    <property type="molecule type" value="Genomic_DNA"/>
</dbReference>
<reference evidence="3" key="2">
    <citation type="submission" date="2018-04" db="EMBL/GenBank/DDBJ databases">
        <title>Complete genome sequence of Sulfodiicoccus acidiphilus strain HS-1.</title>
        <authorList>
            <person name="Sakai H.D."/>
            <person name="Kurosawa N."/>
        </authorList>
    </citation>
    <scope>NUCLEOTIDE SEQUENCE [LARGE SCALE GENOMIC DNA]</scope>
    <source>
        <strain evidence="3">HS-1</strain>
    </source>
</reference>
<dbReference type="GeneID" id="43516647"/>
<name>A0A348B3I8_9CREN</name>
<protein>
    <submittedName>
        <fullName evidence="1">Uncharacterized protein</fullName>
    </submittedName>
</protein>
<reference evidence="2" key="4">
    <citation type="submission" date="2020-09" db="EMBL/GenBank/DDBJ databases">
        <authorList>
            <person name="Sun Q."/>
            <person name="Ohkuma M."/>
        </authorList>
    </citation>
    <scope>NUCLEOTIDE SEQUENCE</scope>
    <source>
        <strain evidence="2">JCM 31740</strain>
    </source>
</reference>
<reference evidence="2" key="1">
    <citation type="journal article" date="2014" name="Int. J. Syst. Evol. Microbiol.">
        <title>Complete genome sequence of Corynebacterium casei LMG S-19264T (=DSM 44701T), isolated from a smear-ripened cheese.</title>
        <authorList>
            <consortium name="US DOE Joint Genome Institute (JGI-PGF)"/>
            <person name="Walter F."/>
            <person name="Albersmeier A."/>
            <person name="Kalinowski J."/>
            <person name="Ruckert C."/>
        </authorList>
    </citation>
    <scope>NUCLEOTIDE SEQUENCE</scope>
    <source>
        <strain evidence="2">JCM 31740</strain>
    </source>
</reference>
<dbReference type="EMBL" id="BMQS01000009">
    <property type="protein sequence ID" value="GGT95156.1"/>
    <property type="molecule type" value="Genomic_DNA"/>
</dbReference>
<evidence type="ECO:0000313" key="3">
    <source>
        <dbReference type="Proteomes" id="UP000276741"/>
    </source>
</evidence>
<dbReference type="Proteomes" id="UP000276741">
    <property type="component" value="Chromosome"/>
</dbReference>
<dbReference type="AlphaFoldDB" id="A0A348B3I8"/>
<gene>
    <name evidence="2" type="ORF">GCM10007116_10780</name>
    <name evidence="1" type="ORF">HS1genome_1129</name>
</gene>
<reference evidence="1" key="3">
    <citation type="journal article" date="2019" name="BMC Res. Notes">
        <title>Complete genome sequence of the Sulfodiicoccus acidiphilus strain HS-1T, the first crenarchaeon that lacks polB3, isolated from an acidic hot spring in Ohwaku-dani, Hakone, Japan.</title>
        <authorList>
            <person name="Sakai H.D."/>
            <person name="Kurosawa N."/>
        </authorList>
    </citation>
    <scope>NUCLEOTIDE SEQUENCE</scope>
    <source>
        <strain evidence="1">HS-1</strain>
    </source>
</reference>
<dbReference type="Proteomes" id="UP000616143">
    <property type="component" value="Unassembled WGS sequence"/>
</dbReference>
<dbReference type="KEGG" id="sacd:HS1genome_1129"/>
<evidence type="ECO:0000313" key="1">
    <source>
        <dbReference type="EMBL" id="BBD72740.1"/>
    </source>
</evidence>
<keyword evidence="3" id="KW-1185">Reference proteome</keyword>
<accession>A0A348B3I8</accession>
<sequence length="46" mass="5002">MIGTVAVALNNVITPYGCEMSSPTVVARFAANLQTFLNDEYGRKHT</sequence>
<evidence type="ECO:0000313" key="2">
    <source>
        <dbReference type="EMBL" id="GGT95156.1"/>
    </source>
</evidence>
<organism evidence="1 3">
    <name type="scientific">Sulfodiicoccus acidiphilus</name>
    <dbReference type="NCBI Taxonomy" id="1670455"/>
    <lineage>
        <taxon>Archaea</taxon>
        <taxon>Thermoproteota</taxon>
        <taxon>Thermoprotei</taxon>
        <taxon>Sulfolobales</taxon>
        <taxon>Sulfolobaceae</taxon>
        <taxon>Sulfodiicoccus</taxon>
    </lineage>
</organism>
<proteinExistence type="predicted"/>
<dbReference type="RefSeq" id="WP_158613726.1">
    <property type="nucleotide sequence ID" value="NZ_AP018553.1"/>
</dbReference>